<reference evidence="1 2" key="1">
    <citation type="journal article" date="2016" name="PeerJ">
        <title>Gall-ID: tools for genotyping gall-causing phytopathogenic bacteria.</title>
        <authorList>
            <person name="Davis E.W.II."/>
            <person name="Weisberg A.J."/>
            <person name="Tabima J.F."/>
            <person name="Grunwald N.J."/>
            <person name="Chang J.H."/>
        </authorList>
    </citation>
    <scope>NUCLEOTIDE SEQUENCE [LARGE SCALE GENOMIC DNA]</scope>
    <source>
        <strain evidence="1 2">N2/73</strain>
    </source>
</reference>
<dbReference type="Proteomes" id="UP000093451">
    <property type="component" value="Unassembled WGS sequence"/>
</dbReference>
<accession>A0AB36EHP6</accession>
<evidence type="ECO:0000313" key="1">
    <source>
        <dbReference type="EMBL" id="OCJ35724.1"/>
    </source>
</evidence>
<organism evidence="1 2">
    <name type="scientific">Agrobacterium tumefaciens</name>
    <dbReference type="NCBI Taxonomy" id="358"/>
    <lineage>
        <taxon>Bacteria</taxon>
        <taxon>Pseudomonadati</taxon>
        <taxon>Pseudomonadota</taxon>
        <taxon>Alphaproteobacteria</taxon>
        <taxon>Hyphomicrobiales</taxon>
        <taxon>Rhizobiaceae</taxon>
        <taxon>Rhizobium/Agrobacterium group</taxon>
        <taxon>Agrobacterium</taxon>
        <taxon>Agrobacterium tumefaciens complex</taxon>
    </lineage>
</organism>
<name>A0AB36EHP6_AGRTU</name>
<evidence type="ECO:0000313" key="2">
    <source>
        <dbReference type="Proteomes" id="UP000093451"/>
    </source>
</evidence>
<comment type="caution">
    <text evidence="1">The sequence shown here is derived from an EMBL/GenBank/DDBJ whole genome shotgun (WGS) entry which is preliminary data.</text>
</comment>
<proteinExistence type="predicted"/>
<dbReference type="AlphaFoldDB" id="A0AB36EHP6"/>
<protein>
    <submittedName>
        <fullName evidence="1">Uncharacterized protein</fullName>
    </submittedName>
</protein>
<sequence length="89" mass="9887">MFFFRIALPIGRGDRQKAGNCGLFDKNNARPLPLAVYWNRVTDAPAVDKFFVFVGKSPENKAFAAMPVKGLSVFSDQNEEAYSFVVKPA</sequence>
<dbReference type="EMBL" id="LXKT01000022">
    <property type="protein sequence ID" value="OCJ35724.1"/>
    <property type="molecule type" value="Genomic_DNA"/>
</dbReference>
<gene>
    <name evidence="1" type="ORF">A6U91_10775</name>
</gene>